<evidence type="ECO:0000313" key="3">
    <source>
        <dbReference type="Proteomes" id="UP001272137"/>
    </source>
</evidence>
<sequence>MMRAAAGSGGRSREAGDANANRRACAIGHPPWTRGRYARALRAVRRAPRSPRGRNCA</sequence>
<dbReference type="Proteomes" id="UP001272137">
    <property type="component" value="Unassembled WGS sequence"/>
</dbReference>
<gene>
    <name evidence="2" type="ORF">C7S16_6691</name>
</gene>
<dbReference type="AlphaFoldDB" id="A0AAW9CPT8"/>
<accession>A0AAW9CPT8</accession>
<proteinExistence type="predicted"/>
<protein>
    <submittedName>
        <fullName evidence="2">Uncharacterized protein</fullName>
    </submittedName>
</protein>
<name>A0AAW9CPT8_BURTH</name>
<dbReference type="EMBL" id="QXCT01000001">
    <property type="protein sequence ID" value="MDW9252192.1"/>
    <property type="molecule type" value="Genomic_DNA"/>
</dbReference>
<feature type="region of interest" description="Disordered" evidence="1">
    <location>
        <begin position="1"/>
        <end position="31"/>
    </location>
</feature>
<organism evidence="2 3">
    <name type="scientific">Burkholderia thailandensis</name>
    <dbReference type="NCBI Taxonomy" id="57975"/>
    <lineage>
        <taxon>Bacteria</taxon>
        <taxon>Pseudomonadati</taxon>
        <taxon>Pseudomonadota</taxon>
        <taxon>Betaproteobacteria</taxon>
        <taxon>Burkholderiales</taxon>
        <taxon>Burkholderiaceae</taxon>
        <taxon>Burkholderia</taxon>
        <taxon>pseudomallei group</taxon>
    </lineage>
</organism>
<comment type="caution">
    <text evidence="2">The sequence shown here is derived from an EMBL/GenBank/DDBJ whole genome shotgun (WGS) entry which is preliminary data.</text>
</comment>
<evidence type="ECO:0000313" key="2">
    <source>
        <dbReference type="EMBL" id="MDW9252192.1"/>
    </source>
</evidence>
<evidence type="ECO:0000256" key="1">
    <source>
        <dbReference type="SAM" id="MobiDB-lite"/>
    </source>
</evidence>
<reference evidence="2" key="1">
    <citation type="submission" date="2018-08" db="EMBL/GenBank/DDBJ databases">
        <title>Identification of Burkholderia cepacia strains that express a Burkholderia pseudomallei-like capsular polysaccharide.</title>
        <authorList>
            <person name="Burtnick M.N."/>
            <person name="Vongsouvath M."/>
            <person name="Newton P."/>
            <person name="Wuthiekanun V."/>
            <person name="Limmathurotsakul D."/>
            <person name="Brett P.J."/>
            <person name="Chantratita N."/>
            <person name="Dance D.A."/>
        </authorList>
    </citation>
    <scope>NUCLEOTIDE SEQUENCE</scope>
    <source>
        <strain evidence="2">SBXCC001</strain>
    </source>
</reference>